<accession>A0A914RBD1</accession>
<keyword evidence="2" id="KW-1185">Reference proteome</keyword>
<dbReference type="Pfam" id="PF19431">
    <property type="entry name" value="MEKK4_N"/>
    <property type="match status" value="1"/>
</dbReference>
<dbReference type="AlphaFoldDB" id="A0A914RBD1"/>
<feature type="domain" description="Mitogen-activated protein kinase kinase kinase N-terminal" evidence="1">
    <location>
        <begin position="1"/>
        <end position="88"/>
    </location>
</feature>
<dbReference type="Proteomes" id="UP000887564">
    <property type="component" value="Unplaced"/>
</dbReference>
<name>A0A914RBD1_PAREQ</name>
<sequence>MGLPSFDNLFFFLVRVPLDLVHEWLKMRGSAQLSTDLLTLQTVIEDCHDCLGAAIVVKHKYIALVQLAGLDNETLLNSLAAFEDHLGDVFKNLLTEWTLAKRFAINVICGESEVAHRFWSVWHF</sequence>
<reference evidence="3" key="1">
    <citation type="submission" date="2022-11" db="UniProtKB">
        <authorList>
            <consortium name="WormBaseParasite"/>
        </authorList>
    </citation>
    <scope>IDENTIFICATION</scope>
</reference>
<dbReference type="WBParaSite" id="PEQ_0000379801-mRNA-1">
    <property type="protein sequence ID" value="PEQ_0000379801-mRNA-1"/>
    <property type="gene ID" value="PEQ_0000379801"/>
</dbReference>
<proteinExistence type="predicted"/>
<evidence type="ECO:0000313" key="2">
    <source>
        <dbReference type="Proteomes" id="UP000887564"/>
    </source>
</evidence>
<evidence type="ECO:0000259" key="1">
    <source>
        <dbReference type="Pfam" id="PF19431"/>
    </source>
</evidence>
<evidence type="ECO:0000313" key="3">
    <source>
        <dbReference type="WBParaSite" id="PEQ_0000379801-mRNA-1"/>
    </source>
</evidence>
<organism evidence="2 3">
    <name type="scientific">Parascaris equorum</name>
    <name type="common">Equine roundworm</name>
    <dbReference type="NCBI Taxonomy" id="6256"/>
    <lineage>
        <taxon>Eukaryota</taxon>
        <taxon>Metazoa</taxon>
        <taxon>Ecdysozoa</taxon>
        <taxon>Nematoda</taxon>
        <taxon>Chromadorea</taxon>
        <taxon>Rhabditida</taxon>
        <taxon>Spirurina</taxon>
        <taxon>Ascaridomorpha</taxon>
        <taxon>Ascaridoidea</taxon>
        <taxon>Ascarididae</taxon>
        <taxon>Parascaris</taxon>
    </lineage>
</organism>
<dbReference type="GO" id="GO:0000165">
    <property type="term" value="P:MAPK cascade"/>
    <property type="evidence" value="ECO:0007669"/>
    <property type="project" value="InterPro"/>
</dbReference>
<dbReference type="InterPro" id="IPR045801">
    <property type="entry name" value="MEKK4_N"/>
</dbReference>
<protein>
    <submittedName>
        <fullName evidence="3">Mitogen-activated protein kinase kinase kinase N-terminal domain-containing protein</fullName>
    </submittedName>
</protein>